<sequence>MLIGCGLMAAADLLLRLLFYPYQMPAGFFASLVGPYLAGQ</sequence>
<keyword evidence="3 5" id="KW-1133">Transmembrane helix</keyword>
<comment type="subcellular location">
    <subcellularLocation>
        <location evidence="1">Membrane</location>
        <topology evidence="1">Multi-pass membrane protein</topology>
    </subcellularLocation>
</comment>
<proteinExistence type="predicted"/>
<evidence type="ECO:0000256" key="2">
    <source>
        <dbReference type="ARBA" id="ARBA00022692"/>
    </source>
</evidence>
<gene>
    <name evidence="6" type="ORF">MGN01_11810</name>
</gene>
<accession>A0A512JHD2</accession>
<evidence type="ECO:0000256" key="3">
    <source>
        <dbReference type="ARBA" id="ARBA00022989"/>
    </source>
</evidence>
<dbReference type="Proteomes" id="UP000321750">
    <property type="component" value="Unassembled WGS sequence"/>
</dbReference>
<reference evidence="6 7" key="1">
    <citation type="submission" date="2019-07" db="EMBL/GenBank/DDBJ databases">
        <title>Whole genome shotgun sequence of Methylobacterium gnaphalii NBRC 107716.</title>
        <authorList>
            <person name="Hosoyama A."/>
            <person name="Uohara A."/>
            <person name="Ohji S."/>
            <person name="Ichikawa N."/>
        </authorList>
    </citation>
    <scope>NUCLEOTIDE SEQUENCE [LARGE SCALE GENOMIC DNA]</scope>
    <source>
        <strain evidence="6 7">NBRC 107716</strain>
    </source>
</reference>
<keyword evidence="4 5" id="KW-0472">Membrane</keyword>
<dbReference type="AlphaFoldDB" id="A0A512JHD2"/>
<evidence type="ECO:0000256" key="1">
    <source>
        <dbReference type="ARBA" id="ARBA00004141"/>
    </source>
</evidence>
<evidence type="ECO:0000256" key="4">
    <source>
        <dbReference type="ARBA" id="ARBA00023136"/>
    </source>
</evidence>
<organism evidence="6 7">
    <name type="scientific">Methylobacterium gnaphalii</name>
    <dbReference type="NCBI Taxonomy" id="1010610"/>
    <lineage>
        <taxon>Bacteria</taxon>
        <taxon>Pseudomonadati</taxon>
        <taxon>Pseudomonadota</taxon>
        <taxon>Alphaproteobacteria</taxon>
        <taxon>Hyphomicrobiales</taxon>
        <taxon>Methylobacteriaceae</taxon>
        <taxon>Methylobacterium</taxon>
    </lineage>
</organism>
<protein>
    <submittedName>
        <fullName evidence="6">Uncharacterized protein</fullName>
    </submittedName>
</protein>
<dbReference type="InterPro" id="IPR037294">
    <property type="entry name" value="ABC_BtuC-like"/>
</dbReference>
<evidence type="ECO:0000256" key="5">
    <source>
        <dbReference type="SAM" id="Phobius"/>
    </source>
</evidence>
<comment type="caution">
    <text evidence="6">The sequence shown here is derived from an EMBL/GenBank/DDBJ whole genome shotgun (WGS) entry which is preliminary data.</text>
</comment>
<dbReference type="GO" id="GO:0016020">
    <property type="term" value="C:membrane"/>
    <property type="evidence" value="ECO:0007669"/>
    <property type="project" value="UniProtKB-SubCell"/>
</dbReference>
<dbReference type="SUPFAM" id="SSF81345">
    <property type="entry name" value="ABC transporter involved in vitamin B12 uptake, BtuC"/>
    <property type="match status" value="1"/>
</dbReference>
<keyword evidence="2 5" id="KW-0812">Transmembrane</keyword>
<dbReference type="Gene3D" id="1.10.3470.10">
    <property type="entry name" value="ABC transporter involved in vitamin B12 uptake, BtuC"/>
    <property type="match status" value="1"/>
</dbReference>
<evidence type="ECO:0000313" key="6">
    <source>
        <dbReference type="EMBL" id="GEP09336.1"/>
    </source>
</evidence>
<evidence type="ECO:0000313" key="7">
    <source>
        <dbReference type="Proteomes" id="UP000321750"/>
    </source>
</evidence>
<dbReference type="EMBL" id="BJZV01000005">
    <property type="protein sequence ID" value="GEP09336.1"/>
    <property type="molecule type" value="Genomic_DNA"/>
</dbReference>
<keyword evidence="7" id="KW-1185">Reference proteome</keyword>
<name>A0A512JHD2_9HYPH</name>
<feature type="transmembrane region" description="Helical" evidence="5">
    <location>
        <begin position="20"/>
        <end position="38"/>
    </location>
</feature>